<dbReference type="Pfam" id="PF00149">
    <property type="entry name" value="Metallophos"/>
    <property type="match status" value="1"/>
</dbReference>
<feature type="chain" id="PRO_5042834035" description="Sphingomyelin phosphodiesterase" evidence="15">
    <location>
        <begin position="20"/>
        <end position="592"/>
    </location>
</feature>
<feature type="domain" description="Saposin B-type" evidence="16">
    <location>
        <begin position="59"/>
        <end position="145"/>
    </location>
</feature>
<dbReference type="InterPro" id="IPR004843">
    <property type="entry name" value="Calcineurin-like_PHP"/>
</dbReference>
<dbReference type="PIRSF" id="PIRSF000948">
    <property type="entry name" value="Sphingomy_PDE"/>
    <property type="match status" value="1"/>
</dbReference>
<sequence length="592" mass="68204">MIFVLIFAAFLIVPEKSFCDPLVQFEQGVTEYFRTKFRPDYLKPSIKEALKTSDKVEKDTRSCALCRIIAKIVIEWRRRGAQKDLIADISKDLCTLFIDIGYVSCVGYIDITIDKFLYIIDNKPDITPERFCAIRLQENGCEDPNYAPWSIGLPPGHSPPLPKKSPGQKKNILHLTDIHYDPLYQPESNPNCDAVLCCESTSGPPKSSNDGAGFWGDYGVCDIPWHSFEDLLNQITKQHKKVDWVYFTGDIISHQVWNTSKESNQLYITKVLEKLQNTFGTTPVYPILGNHEAHPTDFYPPQSITGDLSIKWLFHYIAEEWSRWLPTSSLSTIRQGGFYTVLVKPGYRIIALNSNVCFTYNIWLVYDDVDPYNQLQWLSDTLLEAEKNQEAVHILSHVPPGDIECHQQWSHEFRRIIERFHNTITGQFNGHTHYDELKVFFNTSDKDDVINVAFNGGSFTTFVGLNPNYRIYTADENQGRILDYDQWTYNLSEANKDPHTNPKWYKLYSFKDMYGFEASDLPQYGKLVKNMSKDAEVLQNYHRLQVRNSTVALSKNCGKSCLHNLLCTIVSVEYKDLVKCQKQKLPKVNDEL</sequence>
<evidence type="ECO:0000256" key="11">
    <source>
        <dbReference type="ARBA" id="ARBA00047268"/>
    </source>
</evidence>
<evidence type="ECO:0000256" key="15">
    <source>
        <dbReference type="SAM" id="SignalP"/>
    </source>
</evidence>
<dbReference type="GO" id="GO:0016798">
    <property type="term" value="F:hydrolase activity, acting on glycosyl bonds"/>
    <property type="evidence" value="ECO:0007669"/>
    <property type="project" value="UniProtKB-KW"/>
</dbReference>
<keyword evidence="4 13" id="KW-0479">Metal-binding</keyword>
<dbReference type="EMBL" id="JAVRBK010000001">
    <property type="protein sequence ID" value="KAK5650745.1"/>
    <property type="molecule type" value="Genomic_DNA"/>
</dbReference>
<dbReference type="GO" id="GO:0046872">
    <property type="term" value="F:metal ion binding"/>
    <property type="evidence" value="ECO:0007669"/>
    <property type="project" value="UniProtKB-KW"/>
</dbReference>
<evidence type="ECO:0000259" key="16">
    <source>
        <dbReference type="PROSITE" id="PS50015"/>
    </source>
</evidence>
<dbReference type="GO" id="GO:0046513">
    <property type="term" value="P:ceramide biosynthetic process"/>
    <property type="evidence" value="ECO:0007669"/>
    <property type="project" value="TreeGrafter"/>
</dbReference>
<keyword evidence="9" id="KW-0325">Glycoprotein</keyword>
<dbReference type="InterPro" id="IPR029052">
    <property type="entry name" value="Metallo-depent_PP-like"/>
</dbReference>
<evidence type="ECO:0000256" key="5">
    <source>
        <dbReference type="ARBA" id="ARBA00022729"/>
    </source>
</evidence>
<comment type="similarity">
    <text evidence="2 12">Belongs to the acid sphingomyelinase family.</text>
</comment>
<dbReference type="AlphaFoldDB" id="A0AAN7VP15"/>
<feature type="binding site" evidence="13">
    <location>
        <position position="179"/>
    </location>
    <ligand>
        <name>Zn(2+)</name>
        <dbReference type="ChEBI" id="CHEBI:29105"/>
        <label>1</label>
    </ligand>
</feature>
<evidence type="ECO:0000256" key="9">
    <source>
        <dbReference type="ARBA" id="ARBA00023180"/>
    </source>
</evidence>
<feature type="binding site" evidence="13">
    <location>
        <position position="250"/>
    </location>
    <ligand>
        <name>Zn(2+)</name>
        <dbReference type="ChEBI" id="CHEBI:29105"/>
        <label>1</label>
    </ligand>
</feature>
<feature type="binding site" evidence="13">
    <location>
        <position position="431"/>
    </location>
    <ligand>
        <name>Zn(2+)</name>
        <dbReference type="ChEBI" id="CHEBI:29105"/>
        <label>2</label>
    </ligand>
</feature>
<proteinExistence type="inferred from homology"/>
<keyword evidence="6 12" id="KW-0378">Hydrolase</keyword>
<dbReference type="GO" id="GO:0061750">
    <property type="term" value="F:acid sphingomyelin phosphodiesterase activity"/>
    <property type="evidence" value="ECO:0007669"/>
    <property type="project" value="TreeGrafter"/>
</dbReference>
<dbReference type="SUPFAM" id="SSF56300">
    <property type="entry name" value="Metallo-dependent phosphatases"/>
    <property type="match status" value="1"/>
</dbReference>
<evidence type="ECO:0000256" key="1">
    <source>
        <dbReference type="ARBA" id="ARBA00004613"/>
    </source>
</evidence>
<feature type="disulfide bond" evidence="14">
    <location>
        <begin position="192"/>
        <end position="197"/>
    </location>
</feature>
<feature type="binding site" evidence="13">
    <location>
        <position position="397"/>
    </location>
    <ligand>
        <name>Zn(2+)</name>
        <dbReference type="ChEBI" id="CHEBI:29105"/>
        <label>2</label>
    </ligand>
</feature>
<organism evidence="17 18">
    <name type="scientific">Pyrocoelia pectoralis</name>
    <dbReference type="NCBI Taxonomy" id="417401"/>
    <lineage>
        <taxon>Eukaryota</taxon>
        <taxon>Metazoa</taxon>
        <taxon>Ecdysozoa</taxon>
        <taxon>Arthropoda</taxon>
        <taxon>Hexapoda</taxon>
        <taxon>Insecta</taxon>
        <taxon>Pterygota</taxon>
        <taxon>Neoptera</taxon>
        <taxon>Endopterygota</taxon>
        <taxon>Coleoptera</taxon>
        <taxon>Polyphaga</taxon>
        <taxon>Elateriformia</taxon>
        <taxon>Elateroidea</taxon>
        <taxon>Lampyridae</taxon>
        <taxon>Lampyrinae</taxon>
        <taxon>Pyrocoelia</taxon>
    </lineage>
</organism>
<evidence type="ECO:0000256" key="7">
    <source>
        <dbReference type="ARBA" id="ARBA00022833"/>
    </source>
</evidence>
<keyword evidence="3" id="KW-0964">Secreted</keyword>
<comment type="catalytic activity">
    <reaction evidence="11">
        <text>a sphingomyelin + H2O = phosphocholine + an N-acylsphing-4-enine + H(+)</text>
        <dbReference type="Rhea" id="RHEA:19253"/>
        <dbReference type="ChEBI" id="CHEBI:15377"/>
        <dbReference type="ChEBI" id="CHEBI:15378"/>
        <dbReference type="ChEBI" id="CHEBI:17636"/>
        <dbReference type="ChEBI" id="CHEBI:52639"/>
        <dbReference type="ChEBI" id="CHEBI:295975"/>
        <dbReference type="EC" id="3.1.4.12"/>
    </reaction>
    <physiologicalReaction direction="left-to-right" evidence="11">
        <dbReference type="Rhea" id="RHEA:19254"/>
    </physiologicalReaction>
</comment>
<feature type="binding site" evidence="13">
    <location>
        <position position="250"/>
    </location>
    <ligand>
        <name>Zn(2+)</name>
        <dbReference type="ChEBI" id="CHEBI:29105"/>
        <label>2</label>
    </ligand>
</feature>
<feature type="binding site" evidence="13">
    <location>
        <position position="433"/>
    </location>
    <ligand>
        <name>Zn(2+)</name>
        <dbReference type="ChEBI" id="CHEBI:29105"/>
        <label>1</label>
    </ligand>
</feature>
<evidence type="ECO:0000256" key="3">
    <source>
        <dbReference type="ARBA" id="ARBA00022525"/>
    </source>
</evidence>
<dbReference type="PROSITE" id="PS50015">
    <property type="entry name" value="SAP_B"/>
    <property type="match status" value="1"/>
</dbReference>
<dbReference type="PANTHER" id="PTHR10340">
    <property type="entry name" value="SPHINGOMYELIN PHOSPHODIESTERASE"/>
    <property type="match status" value="1"/>
</dbReference>
<dbReference type="SUPFAM" id="SSF47862">
    <property type="entry name" value="Saposin"/>
    <property type="match status" value="1"/>
</dbReference>
<accession>A0AAN7VP15</accession>
<feature type="disulfide bond" evidence="14">
    <location>
        <begin position="94"/>
        <end position="105"/>
    </location>
</feature>
<evidence type="ECO:0000256" key="14">
    <source>
        <dbReference type="PIRSR" id="PIRSR000948-2"/>
    </source>
</evidence>
<evidence type="ECO:0000313" key="18">
    <source>
        <dbReference type="Proteomes" id="UP001329430"/>
    </source>
</evidence>
<protein>
    <recommendedName>
        <fullName evidence="12">Sphingomyelin phosphodiesterase</fullName>
        <ecNumber evidence="12">3.1.4.12</ecNumber>
    </recommendedName>
</protein>
<evidence type="ECO:0000256" key="8">
    <source>
        <dbReference type="ARBA" id="ARBA00023157"/>
    </source>
</evidence>
<keyword evidence="8 14" id="KW-1015">Disulfide bond</keyword>
<comment type="caution">
    <text evidence="17">The sequence shown here is derived from an EMBL/GenBank/DDBJ whole genome shotgun (WGS) entry which is preliminary data.</text>
</comment>
<comment type="cofactor">
    <cofactor evidence="13">
        <name>Zn(2+)</name>
        <dbReference type="ChEBI" id="CHEBI:29105"/>
    </cofactor>
    <text evidence="13">Binds 2 Zn(2+) ions per subunit.</text>
</comment>
<keyword evidence="10 12" id="KW-0326">Glycosidase</keyword>
<evidence type="ECO:0000256" key="12">
    <source>
        <dbReference type="PIRNR" id="PIRNR000948"/>
    </source>
</evidence>
<comment type="function">
    <text evidence="12">Converts sphingomyelin to ceramide.</text>
</comment>
<reference evidence="17 18" key="1">
    <citation type="journal article" date="2024" name="Insects">
        <title>An Improved Chromosome-Level Genome Assembly of the Firefly Pyrocoelia pectoralis.</title>
        <authorList>
            <person name="Fu X."/>
            <person name="Meyer-Rochow V.B."/>
            <person name="Ballantyne L."/>
            <person name="Zhu X."/>
        </authorList>
    </citation>
    <scope>NUCLEOTIDE SEQUENCE [LARGE SCALE GENOMIC DNA]</scope>
    <source>
        <strain evidence="17">XCY_ONT2</strain>
    </source>
</reference>
<dbReference type="GO" id="GO:0016020">
    <property type="term" value="C:membrane"/>
    <property type="evidence" value="ECO:0007669"/>
    <property type="project" value="GOC"/>
</dbReference>
<keyword evidence="7 13" id="KW-0862">Zinc</keyword>
<dbReference type="InterPro" id="IPR011001">
    <property type="entry name" value="Saposin-like"/>
</dbReference>
<feature type="binding site" evidence="13">
    <location>
        <position position="177"/>
    </location>
    <ligand>
        <name>Zn(2+)</name>
        <dbReference type="ChEBI" id="CHEBI:29105"/>
        <label>1</label>
    </ligand>
</feature>
<dbReference type="CDD" id="cd00842">
    <property type="entry name" value="MPP_ASMase"/>
    <property type="match status" value="1"/>
</dbReference>
<dbReference type="InterPro" id="IPR011160">
    <property type="entry name" value="Sphingomy_PDE"/>
</dbReference>
<dbReference type="EC" id="3.1.4.12" evidence="12"/>
<dbReference type="Gene3D" id="3.60.21.10">
    <property type="match status" value="2"/>
</dbReference>
<evidence type="ECO:0000256" key="2">
    <source>
        <dbReference type="ARBA" id="ARBA00008234"/>
    </source>
</evidence>
<evidence type="ECO:0000313" key="17">
    <source>
        <dbReference type="EMBL" id="KAK5650745.1"/>
    </source>
</evidence>
<comment type="subcellular location">
    <subcellularLocation>
        <location evidence="1">Secreted</location>
    </subcellularLocation>
</comment>
<feature type="disulfide bond" evidence="14">
    <location>
        <begin position="198"/>
        <end position="221"/>
    </location>
</feature>
<feature type="disulfide bond" evidence="14">
    <location>
        <begin position="557"/>
        <end position="561"/>
    </location>
</feature>
<feature type="signal peptide" evidence="15">
    <location>
        <begin position="1"/>
        <end position="19"/>
    </location>
</feature>
<dbReference type="Proteomes" id="UP001329430">
    <property type="component" value="Chromosome 1"/>
</dbReference>
<evidence type="ECO:0000256" key="13">
    <source>
        <dbReference type="PIRSR" id="PIRSR000948-1"/>
    </source>
</evidence>
<evidence type="ECO:0000256" key="6">
    <source>
        <dbReference type="ARBA" id="ARBA00022801"/>
    </source>
</evidence>
<name>A0AAN7VP15_9COLE</name>
<dbReference type="GO" id="GO:0005764">
    <property type="term" value="C:lysosome"/>
    <property type="evidence" value="ECO:0007669"/>
    <property type="project" value="TreeGrafter"/>
</dbReference>
<gene>
    <name evidence="17" type="ORF">RI129_001774</name>
</gene>
<dbReference type="InterPro" id="IPR008139">
    <property type="entry name" value="SaposinB_dom"/>
</dbReference>
<keyword evidence="5 15" id="KW-0732">Signal</keyword>
<dbReference type="InterPro" id="IPR041805">
    <property type="entry name" value="ASMase/PPN1_MPP"/>
</dbReference>
<evidence type="ECO:0000256" key="10">
    <source>
        <dbReference type="ARBA" id="ARBA00023295"/>
    </source>
</evidence>
<evidence type="ECO:0000256" key="4">
    <source>
        <dbReference type="ARBA" id="ARBA00022723"/>
    </source>
</evidence>
<feature type="disulfide bond" evidence="14">
    <location>
        <begin position="357"/>
        <end position="405"/>
    </location>
</feature>
<keyword evidence="18" id="KW-1185">Reference proteome</keyword>
<dbReference type="GO" id="GO:0005615">
    <property type="term" value="C:extracellular space"/>
    <property type="evidence" value="ECO:0007669"/>
    <property type="project" value="TreeGrafter"/>
</dbReference>
<feature type="binding site" evidence="13">
    <location>
        <position position="290"/>
    </location>
    <ligand>
        <name>Zn(2+)</name>
        <dbReference type="ChEBI" id="CHEBI:29105"/>
        <label>2</label>
    </ligand>
</feature>
<dbReference type="PANTHER" id="PTHR10340:SF29">
    <property type="entry name" value="SPHINGOMYELIN PHOSPHODIESTERASE"/>
    <property type="match status" value="1"/>
</dbReference>
<dbReference type="GO" id="GO:0006685">
    <property type="term" value="P:sphingomyelin catabolic process"/>
    <property type="evidence" value="ECO:0007669"/>
    <property type="project" value="UniProtKB-UniRule"/>
</dbReference>